<evidence type="ECO:0000313" key="4">
    <source>
        <dbReference type="Proteomes" id="UP000182800"/>
    </source>
</evidence>
<comment type="similarity">
    <text evidence="1">Belongs to the short-chain dehydrogenases/reductases (SDR) family.</text>
</comment>
<dbReference type="PROSITE" id="PS00061">
    <property type="entry name" value="ADH_SHORT"/>
    <property type="match status" value="1"/>
</dbReference>
<dbReference type="InterPro" id="IPR036291">
    <property type="entry name" value="NAD(P)-bd_dom_sf"/>
</dbReference>
<dbReference type="SMART" id="SM00822">
    <property type="entry name" value="PKS_KR"/>
    <property type="match status" value="1"/>
</dbReference>
<dbReference type="PANTHER" id="PTHR45024">
    <property type="entry name" value="DEHYDROGENASES, SHORT CHAIN"/>
    <property type="match status" value="1"/>
</dbReference>
<feature type="domain" description="Ketoreductase" evidence="2">
    <location>
        <begin position="8"/>
        <end position="204"/>
    </location>
</feature>
<accession>A0ABY0K9J6</accession>
<dbReference type="Proteomes" id="UP000182800">
    <property type="component" value="Unassembled WGS sequence"/>
</dbReference>
<proteinExistence type="inferred from homology"/>
<name>A0ABY0K9J6_9HYPH</name>
<dbReference type="PRINTS" id="PR00081">
    <property type="entry name" value="GDHRDH"/>
</dbReference>
<dbReference type="InterPro" id="IPR020904">
    <property type="entry name" value="Sc_DH/Rdtase_CS"/>
</dbReference>
<sequence length="304" mass="32026">MSGALAGKVIAVTGAGRGIGRDIALLAAREGAKVVVNDIGASLSGEGGEAGPAEAVVVEIEQTGGEALAHTRSIAEPEGALSLIEETIGRFGRIDGVVNNAGILRDKIFHRMQPEDWEAVIRVHLMGSFYVSRAAAPYFREQGSGAFVHFTSTSGLIGNLGQANYAAAKLGIAGLSRSIALDMQRFGVRSNCVAPFAWSRMIGSIPTDTPEQEARVAKLQQMTPAKIAPLVAHLLSDAADDVSGQIFGVRNNEIFVFTQPRPARSVHRGEGWSAQSIAEHAMPALKAGFTPLEVSADVFSWDPV</sequence>
<keyword evidence="4" id="KW-1185">Reference proteome</keyword>
<dbReference type="PANTHER" id="PTHR45024:SF3">
    <property type="entry name" value="BLL2957 PROTEIN"/>
    <property type="match status" value="1"/>
</dbReference>
<evidence type="ECO:0000259" key="2">
    <source>
        <dbReference type="SMART" id="SM00822"/>
    </source>
</evidence>
<dbReference type="Gene3D" id="3.40.50.720">
    <property type="entry name" value="NAD(P)-binding Rossmann-like Domain"/>
    <property type="match status" value="1"/>
</dbReference>
<dbReference type="InterPro" id="IPR057326">
    <property type="entry name" value="KR_dom"/>
</dbReference>
<dbReference type="InterPro" id="IPR051687">
    <property type="entry name" value="Peroxisomal_Beta-Oxidation"/>
</dbReference>
<dbReference type="SUPFAM" id="SSF51735">
    <property type="entry name" value="NAD(P)-binding Rossmann-fold domains"/>
    <property type="match status" value="1"/>
</dbReference>
<dbReference type="EMBL" id="FMBM01000002">
    <property type="protein sequence ID" value="SCC81166.1"/>
    <property type="molecule type" value="Genomic_DNA"/>
</dbReference>
<organism evidence="3 4">
    <name type="scientific">Saliniramus fredricksonii</name>
    <dbReference type="NCBI Taxonomy" id="1653334"/>
    <lineage>
        <taxon>Bacteria</taxon>
        <taxon>Pseudomonadati</taxon>
        <taxon>Pseudomonadota</taxon>
        <taxon>Alphaproteobacteria</taxon>
        <taxon>Hyphomicrobiales</taxon>
        <taxon>Salinarimonadaceae</taxon>
        <taxon>Saliniramus</taxon>
    </lineage>
</organism>
<evidence type="ECO:0000313" key="3">
    <source>
        <dbReference type="EMBL" id="SCC81166.1"/>
    </source>
</evidence>
<dbReference type="Pfam" id="PF00106">
    <property type="entry name" value="adh_short"/>
    <property type="match status" value="1"/>
</dbReference>
<gene>
    <name evidence="3" type="ORF">GA0071312_2099</name>
</gene>
<protein>
    <submittedName>
        <fullName evidence="3">NAD(P)-dependent dehydrogenase, short-chain alcohol dehydrogenase family</fullName>
    </submittedName>
</protein>
<dbReference type="RefSeq" id="WP_074444922.1">
    <property type="nucleotide sequence ID" value="NZ_FMBM01000002.1"/>
</dbReference>
<reference evidence="3 4" key="1">
    <citation type="submission" date="2016-08" db="EMBL/GenBank/DDBJ databases">
        <authorList>
            <person name="Varghese N."/>
            <person name="Submissions Spin"/>
        </authorList>
    </citation>
    <scope>NUCLEOTIDE SEQUENCE [LARGE SCALE GENOMIC DNA]</scope>
    <source>
        <strain evidence="3 4">HL-109</strain>
    </source>
</reference>
<comment type="caution">
    <text evidence="3">The sequence shown here is derived from an EMBL/GenBank/DDBJ whole genome shotgun (WGS) entry which is preliminary data.</text>
</comment>
<dbReference type="InterPro" id="IPR002347">
    <property type="entry name" value="SDR_fam"/>
</dbReference>
<evidence type="ECO:0000256" key="1">
    <source>
        <dbReference type="RuleBase" id="RU000363"/>
    </source>
</evidence>
<dbReference type="PRINTS" id="PR00080">
    <property type="entry name" value="SDRFAMILY"/>
</dbReference>